<dbReference type="EMBL" id="NHTK01000826">
    <property type="protein sequence ID" value="PPR05270.1"/>
    <property type="molecule type" value="Genomic_DNA"/>
</dbReference>
<evidence type="ECO:0000256" key="1">
    <source>
        <dbReference type="ARBA" id="ARBA00001938"/>
    </source>
</evidence>
<dbReference type="GO" id="GO:0031405">
    <property type="term" value="F:lipoic acid binding"/>
    <property type="evidence" value="ECO:0007669"/>
    <property type="project" value="TreeGrafter"/>
</dbReference>
<dbReference type="OrthoDB" id="15567at2759"/>
<dbReference type="PANTHER" id="PTHR43178:SF5">
    <property type="entry name" value="LIPOAMIDE ACYLTRANSFERASE COMPONENT OF BRANCHED-CHAIN ALPHA-KETO ACID DEHYDROGENASE COMPLEX, MITOCHONDRIAL"/>
    <property type="match status" value="1"/>
</dbReference>
<organism evidence="13 14">
    <name type="scientific">Panaeolus cyanescens</name>
    <dbReference type="NCBI Taxonomy" id="181874"/>
    <lineage>
        <taxon>Eukaryota</taxon>
        <taxon>Fungi</taxon>
        <taxon>Dikarya</taxon>
        <taxon>Basidiomycota</taxon>
        <taxon>Agaricomycotina</taxon>
        <taxon>Agaricomycetes</taxon>
        <taxon>Agaricomycetidae</taxon>
        <taxon>Agaricales</taxon>
        <taxon>Agaricineae</taxon>
        <taxon>Galeropsidaceae</taxon>
        <taxon>Panaeolus</taxon>
    </lineage>
</organism>
<comment type="similarity">
    <text evidence="3 9">Belongs to the 2-oxoacid dehydrogenase family.</text>
</comment>
<dbReference type="InterPro" id="IPR050743">
    <property type="entry name" value="2-oxoacid_DH_E2_comp"/>
</dbReference>
<keyword evidence="14" id="KW-1185">Reference proteome</keyword>
<dbReference type="AlphaFoldDB" id="A0A409YQJ2"/>
<comment type="caution">
    <text evidence="13">The sequence shown here is derived from an EMBL/GenBank/DDBJ whole genome shotgun (WGS) entry which is preliminary data.</text>
</comment>
<dbReference type="SUPFAM" id="SSF52777">
    <property type="entry name" value="CoA-dependent acyltransferases"/>
    <property type="match status" value="1"/>
</dbReference>
<evidence type="ECO:0000256" key="10">
    <source>
        <dbReference type="SAM" id="MobiDB-lite"/>
    </source>
</evidence>
<evidence type="ECO:0000256" key="9">
    <source>
        <dbReference type="RuleBase" id="RU003423"/>
    </source>
</evidence>
<dbReference type="Gene3D" id="3.30.559.10">
    <property type="entry name" value="Chloramphenicol acetyltransferase-like domain"/>
    <property type="match status" value="1"/>
</dbReference>
<keyword evidence="7" id="KW-0496">Mitochondrion</keyword>
<evidence type="ECO:0000256" key="3">
    <source>
        <dbReference type="ARBA" id="ARBA00007317"/>
    </source>
</evidence>
<dbReference type="PROSITE" id="PS50968">
    <property type="entry name" value="BIOTINYL_LIPOYL"/>
    <property type="match status" value="1"/>
</dbReference>
<dbReference type="InterPro" id="IPR023213">
    <property type="entry name" value="CAT-like_dom_sf"/>
</dbReference>
<keyword evidence="5 9" id="KW-0450">Lipoyl</keyword>
<dbReference type="InterPro" id="IPR003016">
    <property type="entry name" value="2-oxoA_DH_lipoyl-BS"/>
</dbReference>
<feature type="domain" description="Peripheral subunit-binding (PSBD)" evidence="12">
    <location>
        <begin position="238"/>
        <end position="276"/>
    </location>
</feature>
<comment type="cofactor">
    <cofactor evidence="1 9">
        <name>(R)-lipoate</name>
        <dbReference type="ChEBI" id="CHEBI:83088"/>
    </cofactor>
</comment>
<feature type="region of interest" description="Disordered" evidence="10">
    <location>
        <begin position="125"/>
        <end position="236"/>
    </location>
</feature>
<dbReference type="GO" id="GO:0005759">
    <property type="term" value="C:mitochondrial matrix"/>
    <property type="evidence" value="ECO:0007669"/>
    <property type="project" value="UniProtKB-SubCell"/>
</dbReference>
<dbReference type="CDD" id="cd06849">
    <property type="entry name" value="lipoyl_domain"/>
    <property type="match status" value="1"/>
</dbReference>
<name>A0A409YQJ2_9AGAR</name>
<evidence type="ECO:0000259" key="12">
    <source>
        <dbReference type="PROSITE" id="PS51826"/>
    </source>
</evidence>
<dbReference type="Proteomes" id="UP000284842">
    <property type="component" value="Unassembled WGS sequence"/>
</dbReference>
<dbReference type="PROSITE" id="PS51826">
    <property type="entry name" value="PSBD"/>
    <property type="match status" value="1"/>
</dbReference>
<dbReference type="InterPro" id="IPR001078">
    <property type="entry name" value="2-oxoacid_DH_actylTfrase"/>
</dbReference>
<evidence type="ECO:0000256" key="5">
    <source>
        <dbReference type="ARBA" id="ARBA00022823"/>
    </source>
</evidence>
<dbReference type="EC" id="2.3.1.-" evidence="9"/>
<keyword evidence="4 9" id="KW-0808">Transferase</keyword>
<dbReference type="GO" id="GO:0016407">
    <property type="term" value="F:acetyltransferase activity"/>
    <property type="evidence" value="ECO:0007669"/>
    <property type="project" value="TreeGrafter"/>
</dbReference>
<feature type="non-terminal residue" evidence="13">
    <location>
        <position position="495"/>
    </location>
</feature>
<evidence type="ECO:0000256" key="7">
    <source>
        <dbReference type="ARBA" id="ARBA00023128"/>
    </source>
</evidence>
<evidence type="ECO:0000313" key="13">
    <source>
        <dbReference type="EMBL" id="PPR05270.1"/>
    </source>
</evidence>
<dbReference type="InterPro" id="IPR004167">
    <property type="entry name" value="PSBD"/>
</dbReference>
<sequence>MFIPRLLGRSIPKTTHSRYHYFSRLEQLHHIHTSSSLWATRKTLQKFNLADIGEGITECEIVKWNIQPNTHVAAFDPLCEVQSDKASVEITSPFDGILKEIIVQEGEVAKVGSGLCLIEVEEQVDESSSSLSTSPTGATLTESTGPAAVPPNANESRATTLLSREDHASATSASPARSERRMHPLDPNNTQRHQPPPPPPGFLSHSHSRSRAQHAQGASATTTASSPTPTPVSPELVFAPPAVRHFAKENGVDLGLLVPGSGKDGRIEKRDVEAYLARATEAAAAAPEQAVTSAQVNVEQNQDRVVELGRTRYGMWKAMVKSLEVPHFGYSTYLDITELHRILPTLNANIPLHYLPPSSRPKSASPASRLVNPSAIVSSPVDIALQTELPEHEQFKRLTYLPFLLKTLSRAMMEWPLFRSSITPNSTSPTSSSNGKPTLTIRPSADITLALSTPTGLYTPTLTGVDKKSVYGIASNVAALSNLGRRVPCGLTVKE</sequence>
<evidence type="ECO:0000313" key="14">
    <source>
        <dbReference type="Proteomes" id="UP000284842"/>
    </source>
</evidence>
<dbReference type="Pfam" id="PF00198">
    <property type="entry name" value="2-oxoacid_dh"/>
    <property type="match status" value="1"/>
</dbReference>
<dbReference type="PANTHER" id="PTHR43178">
    <property type="entry name" value="DIHYDROLIPOAMIDE ACETYLTRANSFERASE COMPONENT OF PYRUVATE DEHYDROGENASE COMPLEX"/>
    <property type="match status" value="1"/>
</dbReference>
<dbReference type="GO" id="GO:0045333">
    <property type="term" value="P:cellular respiration"/>
    <property type="evidence" value="ECO:0007669"/>
    <property type="project" value="UniProtKB-ARBA"/>
</dbReference>
<dbReference type="PROSITE" id="PS00189">
    <property type="entry name" value="LIPOYL"/>
    <property type="match status" value="1"/>
</dbReference>
<dbReference type="Pfam" id="PF02817">
    <property type="entry name" value="E3_binding"/>
    <property type="match status" value="1"/>
</dbReference>
<dbReference type="SUPFAM" id="SSF51230">
    <property type="entry name" value="Single hybrid motif"/>
    <property type="match status" value="1"/>
</dbReference>
<feature type="compositionally biased region" description="Low complexity" evidence="10">
    <location>
        <begin position="127"/>
        <end position="141"/>
    </location>
</feature>
<feature type="compositionally biased region" description="Low complexity" evidence="10">
    <location>
        <begin position="213"/>
        <end position="227"/>
    </location>
</feature>
<dbReference type="STRING" id="181874.A0A409YQJ2"/>
<evidence type="ECO:0000256" key="2">
    <source>
        <dbReference type="ARBA" id="ARBA00004305"/>
    </source>
</evidence>
<evidence type="ECO:0000256" key="6">
    <source>
        <dbReference type="ARBA" id="ARBA00022946"/>
    </source>
</evidence>
<dbReference type="Gene3D" id="4.10.320.10">
    <property type="entry name" value="E3-binding domain"/>
    <property type="match status" value="1"/>
</dbReference>
<dbReference type="InterPro" id="IPR011053">
    <property type="entry name" value="Single_hybrid_motif"/>
</dbReference>
<keyword evidence="6" id="KW-0809">Transit peptide</keyword>
<comment type="subcellular location">
    <subcellularLocation>
        <location evidence="2">Mitochondrion matrix</location>
    </subcellularLocation>
</comment>
<keyword evidence="8 9" id="KW-0012">Acyltransferase</keyword>
<evidence type="ECO:0000256" key="4">
    <source>
        <dbReference type="ARBA" id="ARBA00022679"/>
    </source>
</evidence>
<dbReference type="InterPro" id="IPR036625">
    <property type="entry name" value="E3-bd_dom_sf"/>
</dbReference>
<dbReference type="Pfam" id="PF00364">
    <property type="entry name" value="Biotin_lipoyl"/>
    <property type="match status" value="1"/>
</dbReference>
<proteinExistence type="inferred from homology"/>
<feature type="domain" description="Lipoyl-binding" evidence="11">
    <location>
        <begin position="44"/>
        <end position="119"/>
    </location>
</feature>
<protein>
    <recommendedName>
        <fullName evidence="9">Dihydrolipoamide acetyltransferase component of pyruvate dehydrogenase complex</fullName>
        <ecNumber evidence="9">2.3.1.-</ecNumber>
    </recommendedName>
</protein>
<evidence type="ECO:0000256" key="8">
    <source>
        <dbReference type="ARBA" id="ARBA00023315"/>
    </source>
</evidence>
<evidence type="ECO:0000259" key="11">
    <source>
        <dbReference type="PROSITE" id="PS50968"/>
    </source>
</evidence>
<reference evidence="13 14" key="1">
    <citation type="journal article" date="2018" name="Evol. Lett.">
        <title>Horizontal gene cluster transfer increased hallucinogenic mushroom diversity.</title>
        <authorList>
            <person name="Reynolds H.T."/>
            <person name="Vijayakumar V."/>
            <person name="Gluck-Thaler E."/>
            <person name="Korotkin H.B."/>
            <person name="Matheny P.B."/>
            <person name="Slot J.C."/>
        </authorList>
    </citation>
    <scope>NUCLEOTIDE SEQUENCE [LARGE SCALE GENOMIC DNA]</scope>
    <source>
        <strain evidence="13 14">2629</strain>
    </source>
</reference>
<accession>A0A409YQJ2</accession>
<dbReference type="SUPFAM" id="SSF47005">
    <property type="entry name" value="Peripheral subunit-binding domain of 2-oxo acid dehydrogenase complex"/>
    <property type="match status" value="1"/>
</dbReference>
<dbReference type="FunFam" id="2.40.50.100:FF:000013">
    <property type="entry name" value="Dihydrolipoamide acetyltransferase component of pyruvate dehydrogenase complex"/>
    <property type="match status" value="1"/>
</dbReference>
<dbReference type="Gene3D" id="2.40.50.100">
    <property type="match status" value="1"/>
</dbReference>
<feature type="compositionally biased region" description="Polar residues" evidence="10">
    <location>
        <begin position="153"/>
        <end position="162"/>
    </location>
</feature>
<dbReference type="InterPro" id="IPR000089">
    <property type="entry name" value="Biotin_lipoyl"/>
</dbReference>
<gene>
    <name evidence="13" type="ORF">CVT24_007903</name>
</gene>
<dbReference type="InParanoid" id="A0A409YQJ2"/>